<evidence type="ECO:0000256" key="1">
    <source>
        <dbReference type="SAM" id="MobiDB-lite"/>
    </source>
</evidence>
<feature type="compositionally biased region" description="Basic and acidic residues" evidence="1">
    <location>
        <begin position="990"/>
        <end position="999"/>
    </location>
</feature>
<name>A0A8K0W6P3_9HYPO</name>
<feature type="compositionally biased region" description="Gly residues" evidence="1">
    <location>
        <begin position="154"/>
        <end position="163"/>
    </location>
</feature>
<feature type="compositionally biased region" description="Pro residues" evidence="1">
    <location>
        <begin position="898"/>
        <end position="909"/>
    </location>
</feature>
<gene>
    <name evidence="2" type="ORF">BKA59DRAFT_533374</name>
</gene>
<evidence type="ECO:0000313" key="3">
    <source>
        <dbReference type="Proteomes" id="UP000813427"/>
    </source>
</evidence>
<feature type="compositionally biased region" description="Acidic residues" evidence="1">
    <location>
        <begin position="86"/>
        <end position="97"/>
    </location>
</feature>
<feature type="compositionally biased region" description="Acidic residues" evidence="1">
    <location>
        <begin position="63"/>
        <end position="74"/>
    </location>
</feature>
<dbReference type="EMBL" id="JAGPXF010000007">
    <property type="protein sequence ID" value="KAH7235868.1"/>
    <property type="molecule type" value="Genomic_DNA"/>
</dbReference>
<organism evidence="2 3">
    <name type="scientific">Fusarium tricinctum</name>
    <dbReference type="NCBI Taxonomy" id="61284"/>
    <lineage>
        <taxon>Eukaryota</taxon>
        <taxon>Fungi</taxon>
        <taxon>Dikarya</taxon>
        <taxon>Ascomycota</taxon>
        <taxon>Pezizomycotina</taxon>
        <taxon>Sordariomycetes</taxon>
        <taxon>Hypocreomycetidae</taxon>
        <taxon>Hypocreales</taxon>
        <taxon>Nectriaceae</taxon>
        <taxon>Fusarium</taxon>
        <taxon>Fusarium tricinctum species complex</taxon>
    </lineage>
</organism>
<feature type="region of interest" description="Disordered" evidence="1">
    <location>
        <begin position="701"/>
        <end position="1027"/>
    </location>
</feature>
<feature type="compositionally biased region" description="Low complexity" evidence="1">
    <location>
        <begin position="839"/>
        <end position="848"/>
    </location>
</feature>
<protein>
    <submittedName>
        <fullName evidence="2">Uncharacterized protein</fullName>
    </submittedName>
</protein>
<feature type="compositionally biased region" description="Acidic residues" evidence="1">
    <location>
        <begin position="728"/>
        <end position="751"/>
    </location>
</feature>
<dbReference type="Proteomes" id="UP000813427">
    <property type="component" value="Unassembled WGS sequence"/>
</dbReference>
<feature type="region of interest" description="Disordered" evidence="1">
    <location>
        <begin position="1"/>
        <end position="204"/>
    </location>
</feature>
<feature type="compositionally biased region" description="Polar residues" evidence="1">
    <location>
        <begin position="812"/>
        <end position="823"/>
    </location>
</feature>
<feature type="compositionally biased region" description="Acidic residues" evidence="1">
    <location>
        <begin position="1003"/>
        <end position="1014"/>
    </location>
</feature>
<feature type="compositionally biased region" description="Polar residues" evidence="1">
    <location>
        <begin position="910"/>
        <end position="922"/>
    </location>
</feature>
<feature type="compositionally biased region" description="Pro residues" evidence="1">
    <location>
        <begin position="101"/>
        <end position="114"/>
    </location>
</feature>
<dbReference type="OrthoDB" id="3439669at2759"/>
<feature type="compositionally biased region" description="Gly residues" evidence="1">
    <location>
        <begin position="754"/>
        <end position="763"/>
    </location>
</feature>
<sequence>MSDESLSGSDIDVIDLNSDDEVQAVHGDHGFGTPVPQEIILGVNGQGSPIPHMVDGPGQADPMDIDDSEAEDDEPHGPLINNEEGLFVDDDGCDSDSDNGPPGPPGPPSPPSPPSSDGSDEEGDDEDDDEDNDGSEDGNVDAGVAPVQPNHPGVGMGNPGGDDGPGDDPGDDPDDSDQEDEADPDQDDDPINDPDVEGDELHGHKNVNAEVWQCLEEERVDEPEFFGNCITTCQPQWWRLAQKLREIRNLFLQERQILALCKSQNRARVTDRNRTIRALGQENQACIEVVQAFYRANRENIRINQDLHEENEALRRLLSEEDLDDFPDAIHLPLQDMEASVTQETLEFLPANHQDHVRVVRRAPRKTERVWPKVYRGWIRHGRYRGYKNWGDVYKLSCTEENMSSAFGTRKSPNTHPLLRLCSPTDAEEAKALGGEAECCTPLPDRRRRCSSPAEQDPSPFRFDDLPDDIQVKILQIVLVFDGEPVHVISRLDPFYEPDSGHLNCNHQTSLLHRFHIGREQVSLTHGTIHPQRLLAPLLKLTYEIDQKHKYTSRRTHDLALLTEARRLKSIAIYLPESSEPYMRRKHEPPHIIAHMANKTKLQPNFRKARALRTLQGVDYFYCLRGVQEITFWDYDKCTTGQKVPVRDWTFVRDINESVRREKTHDDAHFSELRYLAPILDGLRPSTNLARILEAVVNPPSPPTGLLSPPPESESLYPHPQSPVDHSSDDEDSDTTSGDEDDSDSDDDLDQDFGNGGGDGDGTVGANQDNRSHSAHSESPEPYGNGNDQEEADVLQFLGGTWNDLEEHKYEPSSSNEVWSDNGASYDLLSDDEDEDGESGAVDVDQAAIPPPPAPIQDRASEDAQGQQRGERERSGSLFIRSPERKQQAEFVTKVETPSPPRPPPPPSPAQNVASRLDSSSRAVHGEVTPVRHTREESGLFVSPTPYGNIVPQPQVGDRASPIDLTEDINLATSTRPSHSSSPDQGQGRGENKRPRDVFTSDSSEENDTDDEDGCICLGKFPKRPRR</sequence>
<feature type="compositionally biased region" description="Polar residues" evidence="1">
    <location>
        <begin position="971"/>
        <end position="985"/>
    </location>
</feature>
<proteinExistence type="predicted"/>
<feature type="compositionally biased region" description="Pro residues" evidence="1">
    <location>
        <begin position="701"/>
        <end position="712"/>
    </location>
</feature>
<feature type="compositionally biased region" description="Acidic residues" evidence="1">
    <location>
        <begin position="118"/>
        <end position="139"/>
    </location>
</feature>
<dbReference type="AlphaFoldDB" id="A0A8K0W6P3"/>
<reference evidence="2" key="1">
    <citation type="journal article" date="2021" name="Nat. Commun.">
        <title>Genetic determinants of endophytism in the Arabidopsis root mycobiome.</title>
        <authorList>
            <person name="Mesny F."/>
            <person name="Miyauchi S."/>
            <person name="Thiergart T."/>
            <person name="Pickel B."/>
            <person name="Atanasova L."/>
            <person name="Karlsson M."/>
            <person name="Huettel B."/>
            <person name="Barry K.W."/>
            <person name="Haridas S."/>
            <person name="Chen C."/>
            <person name="Bauer D."/>
            <person name="Andreopoulos W."/>
            <person name="Pangilinan J."/>
            <person name="LaButti K."/>
            <person name="Riley R."/>
            <person name="Lipzen A."/>
            <person name="Clum A."/>
            <person name="Drula E."/>
            <person name="Henrissat B."/>
            <person name="Kohler A."/>
            <person name="Grigoriev I.V."/>
            <person name="Martin F.M."/>
            <person name="Hacquard S."/>
        </authorList>
    </citation>
    <scope>NUCLEOTIDE SEQUENCE</scope>
    <source>
        <strain evidence="2">MPI-SDFR-AT-0068</strain>
    </source>
</reference>
<feature type="compositionally biased region" description="Acidic residues" evidence="1">
    <location>
        <begin position="164"/>
        <end position="198"/>
    </location>
</feature>
<feature type="compositionally biased region" description="Basic and acidic residues" evidence="1">
    <location>
        <begin position="770"/>
        <end position="779"/>
    </location>
</feature>
<comment type="caution">
    <text evidence="2">The sequence shown here is derived from an EMBL/GenBank/DDBJ whole genome shotgun (WGS) entry which is preliminary data.</text>
</comment>
<keyword evidence="3" id="KW-1185">Reference proteome</keyword>
<accession>A0A8K0W6P3</accession>
<evidence type="ECO:0000313" key="2">
    <source>
        <dbReference type="EMBL" id="KAH7235868.1"/>
    </source>
</evidence>
<feature type="compositionally biased region" description="Acidic residues" evidence="1">
    <location>
        <begin position="829"/>
        <end position="838"/>
    </location>
</feature>